<dbReference type="Proteomes" id="UP000193944">
    <property type="component" value="Unassembled WGS sequence"/>
</dbReference>
<feature type="non-terminal residue" evidence="4">
    <location>
        <position position="1"/>
    </location>
</feature>
<evidence type="ECO:0000256" key="1">
    <source>
        <dbReference type="ARBA" id="ARBA00022737"/>
    </source>
</evidence>
<dbReference type="AlphaFoldDB" id="A0A1Y1WZ78"/>
<dbReference type="PROSITE" id="PS50297">
    <property type="entry name" value="ANK_REP_REGION"/>
    <property type="match status" value="1"/>
</dbReference>
<keyword evidence="5" id="KW-1185">Reference proteome</keyword>
<dbReference type="InterPro" id="IPR036770">
    <property type="entry name" value="Ankyrin_rpt-contain_sf"/>
</dbReference>
<evidence type="ECO:0000256" key="2">
    <source>
        <dbReference type="ARBA" id="ARBA00023043"/>
    </source>
</evidence>
<organism evidence="4 5">
    <name type="scientific">Anaeromyces robustus</name>
    <dbReference type="NCBI Taxonomy" id="1754192"/>
    <lineage>
        <taxon>Eukaryota</taxon>
        <taxon>Fungi</taxon>
        <taxon>Fungi incertae sedis</taxon>
        <taxon>Chytridiomycota</taxon>
        <taxon>Chytridiomycota incertae sedis</taxon>
        <taxon>Neocallimastigomycetes</taxon>
        <taxon>Neocallimastigales</taxon>
        <taxon>Neocallimastigaceae</taxon>
        <taxon>Anaeromyces</taxon>
    </lineage>
</organism>
<keyword evidence="1" id="KW-0677">Repeat</keyword>
<reference evidence="4 5" key="2">
    <citation type="submission" date="2016-08" db="EMBL/GenBank/DDBJ databases">
        <title>Pervasive Adenine N6-methylation of Active Genes in Fungi.</title>
        <authorList>
            <consortium name="DOE Joint Genome Institute"/>
            <person name="Mondo S.J."/>
            <person name="Dannebaum R.O."/>
            <person name="Kuo R.C."/>
            <person name="Labutti K."/>
            <person name="Haridas S."/>
            <person name="Kuo A."/>
            <person name="Salamov A."/>
            <person name="Ahrendt S.R."/>
            <person name="Lipzen A."/>
            <person name="Sullivan W."/>
            <person name="Andreopoulos W.B."/>
            <person name="Clum A."/>
            <person name="Lindquist E."/>
            <person name="Daum C."/>
            <person name="Ramamoorthy G.K."/>
            <person name="Gryganskyi A."/>
            <person name="Culley D."/>
            <person name="Magnuson J.K."/>
            <person name="James T.Y."/>
            <person name="O'Malley M.A."/>
            <person name="Stajich J.E."/>
            <person name="Spatafora J.W."/>
            <person name="Visel A."/>
            <person name="Grigoriev I.V."/>
        </authorList>
    </citation>
    <scope>NUCLEOTIDE SEQUENCE [LARGE SCALE GENOMIC DNA]</scope>
    <source>
        <strain evidence="4 5">S4</strain>
    </source>
</reference>
<dbReference type="Gene3D" id="1.25.40.20">
    <property type="entry name" value="Ankyrin repeat-containing domain"/>
    <property type="match status" value="1"/>
</dbReference>
<dbReference type="InterPro" id="IPR002110">
    <property type="entry name" value="Ankyrin_rpt"/>
</dbReference>
<sequence length="55" mass="6111">VKYLVEHKADINKENGNNETPLFSACESGNKTIVEYLVKHGADINKENKKGVIPL</sequence>
<reference evidence="4 5" key="1">
    <citation type="submission" date="2016-08" db="EMBL/GenBank/DDBJ databases">
        <title>A Parts List for Fungal Cellulosomes Revealed by Comparative Genomics.</title>
        <authorList>
            <consortium name="DOE Joint Genome Institute"/>
            <person name="Haitjema C.H."/>
            <person name="Gilmore S.P."/>
            <person name="Henske J.K."/>
            <person name="Solomon K.V."/>
            <person name="De Groot R."/>
            <person name="Kuo A."/>
            <person name="Mondo S.J."/>
            <person name="Salamov A.A."/>
            <person name="Labutti K."/>
            <person name="Zhao Z."/>
            <person name="Chiniquy J."/>
            <person name="Barry K."/>
            <person name="Brewer H.M."/>
            <person name="Purvine S.O."/>
            <person name="Wright A.T."/>
            <person name="Boxma B."/>
            <person name="Van Alen T."/>
            <person name="Hackstein J.H."/>
            <person name="Baker S.E."/>
            <person name="Grigoriev I.V."/>
            <person name="O'Malley M.A."/>
        </authorList>
    </citation>
    <scope>NUCLEOTIDE SEQUENCE [LARGE SCALE GENOMIC DNA]</scope>
    <source>
        <strain evidence="4 5">S4</strain>
    </source>
</reference>
<feature type="non-terminal residue" evidence="4">
    <location>
        <position position="55"/>
    </location>
</feature>
<dbReference type="PROSITE" id="PS50088">
    <property type="entry name" value="ANK_REPEAT"/>
    <property type="match status" value="1"/>
</dbReference>
<name>A0A1Y1WZ78_9FUNG</name>
<dbReference type="PANTHER" id="PTHR24171">
    <property type="entry name" value="ANKYRIN REPEAT DOMAIN-CONTAINING PROTEIN 39-RELATED"/>
    <property type="match status" value="1"/>
</dbReference>
<feature type="repeat" description="ANK" evidence="3">
    <location>
        <begin position="17"/>
        <end position="49"/>
    </location>
</feature>
<evidence type="ECO:0000256" key="3">
    <source>
        <dbReference type="PROSITE-ProRule" id="PRU00023"/>
    </source>
</evidence>
<accession>A0A1Y1WZ78</accession>
<dbReference type="SUPFAM" id="SSF48403">
    <property type="entry name" value="Ankyrin repeat"/>
    <property type="match status" value="1"/>
</dbReference>
<comment type="caution">
    <text evidence="4">The sequence shown here is derived from an EMBL/GenBank/DDBJ whole genome shotgun (WGS) entry which is preliminary data.</text>
</comment>
<dbReference type="OrthoDB" id="539213at2759"/>
<keyword evidence="2 3" id="KW-0040">ANK repeat</keyword>
<dbReference type="PANTHER" id="PTHR24171:SF10">
    <property type="entry name" value="ANKYRIN REPEAT DOMAIN-CONTAINING PROTEIN 29-LIKE"/>
    <property type="match status" value="1"/>
</dbReference>
<dbReference type="STRING" id="1754192.A0A1Y1WZ78"/>
<evidence type="ECO:0000313" key="4">
    <source>
        <dbReference type="EMBL" id="ORX78887.1"/>
    </source>
</evidence>
<dbReference type="SMART" id="SM00248">
    <property type="entry name" value="ANK"/>
    <property type="match status" value="1"/>
</dbReference>
<proteinExistence type="predicted"/>
<evidence type="ECO:0000313" key="5">
    <source>
        <dbReference type="Proteomes" id="UP000193944"/>
    </source>
</evidence>
<gene>
    <name evidence="4" type="ORF">BCR32DRAFT_188661</name>
</gene>
<protein>
    <submittedName>
        <fullName evidence="4">Uncharacterized protein</fullName>
    </submittedName>
</protein>
<dbReference type="Pfam" id="PF12796">
    <property type="entry name" value="Ank_2"/>
    <property type="match status" value="1"/>
</dbReference>
<dbReference type="EMBL" id="MCFG01000194">
    <property type="protein sequence ID" value="ORX78887.1"/>
    <property type="molecule type" value="Genomic_DNA"/>
</dbReference>